<organism evidence="2 3">
    <name type="scientific">Tilletia indica</name>
    <dbReference type="NCBI Taxonomy" id="43049"/>
    <lineage>
        <taxon>Eukaryota</taxon>
        <taxon>Fungi</taxon>
        <taxon>Dikarya</taxon>
        <taxon>Basidiomycota</taxon>
        <taxon>Ustilaginomycotina</taxon>
        <taxon>Exobasidiomycetes</taxon>
        <taxon>Tilletiales</taxon>
        <taxon>Tilletiaceae</taxon>
        <taxon>Tilletia</taxon>
    </lineage>
</organism>
<comment type="caution">
    <text evidence="2">The sequence shown here is derived from an EMBL/GenBank/DDBJ whole genome shotgun (WGS) entry which is preliminary data.</text>
</comment>
<feature type="non-terminal residue" evidence="2">
    <location>
        <position position="101"/>
    </location>
</feature>
<dbReference type="AlphaFoldDB" id="A0A8T8SNJ9"/>
<reference evidence="2" key="2">
    <citation type="journal article" date="2019" name="IMA Fungus">
        <title>Genome sequencing and comparison of five Tilletia species to identify candidate genes for the detection of regulated species infecting wheat.</title>
        <authorList>
            <person name="Nguyen H.D.T."/>
            <person name="Sultana T."/>
            <person name="Kesanakurti P."/>
            <person name="Hambleton S."/>
        </authorList>
    </citation>
    <scope>NUCLEOTIDE SEQUENCE</scope>
    <source>
        <strain evidence="2">DAOMC 236416</strain>
    </source>
</reference>
<protein>
    <submittedName>
        <fullName evidence="2">Uncharacterized protein</fullName>
    </submittedName>
</protein>
<accession>A0A8T8SNJ9</accession>
<reference evidence="2" key="1">
    <citation type="submission" date="2016-04" db="EMBL/GenBank/DDBJ databases">
        <authorList>
            <person name="Nguyen H.D."/>
            <person name="Samba Siva P."/>
            <person name="Cullis J."/>
            <person name="Levesque C.A."/>
            <person name="Hambleton S."/>
        </authorList>
    </citation>
    <scope>NUCLEOTIDE SEQUENCE</scope>
    <source>
        <strain evidence="2">DAOMC 236416</strain>
    </source>
</reference>
<proteinExistence type="predicted"/>
<name>A0A8T8SNJ9_9BASI</name>
<gene>
    <name evidence="2" type="ORF">A4X13_0g6790</name>
</gene>
<keyword evidence="3" id="KW-1185">Reference proteome</keyword>
<dbReference type="Proteomes" id="UP000077521">
    <property type="component" value="Unassembled WGS sequence"/>
</dbReference>
<sequence length="101" mass="10522">MKLSSPVSAAVLGLLATFAPTSSLAALTNGVGTFTSSSNGRWLYYDLNTNQIFFGSTSTSSPPATVFNITADTIKDNYKVQVTDNQLYLSSGNGSSVAKAT</sequence>
<feature type="chain" id="PRO_5035812303" evidence="1">
    <location>
        <begin position="26"/>
        <end position="101"/>
    </location>
</feature>
<evidence type="ECO:0000256" key="1">
    <source>
        <dbReference type="SAM" id="SignalP"/>
    </source>
</evidence>
<evidence type="ECO:0000313" key="2">
    <source>
        <dbReference type="EMBL" id="KAE8244170.1"/>
    </source>
</evidence>
<keyword evidence="1" id="KW-0732">Signal</keyword>
<evidence type="ECO:0000313" key="3">
    <source>
        <dbReference type="Proteomes" id="UP000077521"/>
    </source>
</evidence>
<feature type="signal peptide" evidence="1">
    <location>
        <begin position="1"/>
        <end position="25"/>
    </location>
</feature>
<dbReference type="EMBL" id="LWDF02000701">
    <property type="protein sequence ID" value="KAE8244170.1"/>
    <property type="molecule type" value="Genomic_DNA"/>
</dbReference>